<feature type="domain" description="Rhodanese" evidence="1">
    <location>
        <begin position="47"/>
        <end position="133"/>
    </location>
</feature>
<comment type="caution">
    <text evidence="2">The sequence shown here is derived from an EMBL/GenBank/DDBJ whole genome shotgun (WGS) entry which is preliminary data.</text>
</comment>
<gene>
    <name evidence="2" type="ORF">DCF25_15710</name>
</gene>
<reference evidence="3" key="1">
    <citation type="submission" date="2018-04" db="EMBL/GenBank/DDBJ databases">
        <authorList>
            <person name="Cornet L."/>
        </authorList>
    </citation>
    <scope>NUCLEOTIDE SEQUENCE [LARGE SCALE GENOMIC DNA]</scope>
</reference>
<dbReference type="InterPro" id="IPR036873">
    <property type="entry name" value="Rhodanese-like_dom_sf"/>
</dbReference>
<dbReference type="AlphaFoldDB" id="A0A2W4TYS7"/>
<protein>
    <submittedName>
        <fullName evidence="2">Rhodanese-like domain-containing protein</fullName>
    </submittedName>
</protein>
<proteinExistence type="predicted"/>
<dbReference type="CDD" id="cd00158">
    <property type="entry name" value="RHOD"/>
    <property type="match status" value="1"/>
</dbReference>
<dbReference type="InterPro" id="IPR001763">
    <property type="entry name" value="Rhodanese-like_dom"/>
</dbReference>
<dbReference type="Proteomes" id="UP000249354">
    <property type="component" value="Unassembled WGS sequence"/>
</dbReference>
<dbReference type="PANTHER" id="PTHR43031">
    <property type="entry name" value="FAD-DEPENDENT OXIDOREDUCTASE"/>
    <property type="match status" value="1"/>
</dbReference>
<dbReference type="EMBL" id="QBMC01000118">
    <property type="protein sequence ID" value="PZO13802.1"/>
    <property type="molecule type" value="Genomic_DNA"/>
</dbReference>
<dbReference type="Gene3D" id="3.40.250.10">
    <property type="entry name" value="Rhodanese-like domain"/>
    <property type="match status" value="1"/>
</dbReference>
<evidence type="ECO:0000259" key="1">
    <source>
        <dbReference type="PROSITE" id="PS50206"/>
    </source>
</evidence>
<dbReference type="PANTHER" id="PTHR43031:SF1">
    <property type="entry name" value="PYRIDINE NUCLEOTIDE-DISULPHIDE OXIDOREDUCTASE"/>
    <property type="match status" value="1"/>
</dbReference>
<evidence type="ECO:0000313" key="2">
    <source>
        <dbReference type="EMBL" id="PZO13802.1"/>
    </source>
</evidence>
<dbReference type="SUPFAM" id="SSF52821">
    <property type="entry name" value="Rhodanese/Cell cycle control phosphatase"/>
    <property type="match status" value="1"/>
</dbReference>
<dbReference type="Pfam" id="PF00581">
    <property type="entry name" value="Rhodanese"/>
    <property type="match status" value="1"/>
</dbReference>
<name>A0A2W4TYS7_9CYAN</name>
<sequence>MVYSIRLSHRLNPVRAIAWKVVKIWIRRSFPTVEQLSTTALASRIEQNEPLLLIDARQPEEYAVSHLLDACQATSVDEVALINPDKDLAVVVYCSIGYRSARLVEQLKSSGYPAANLEGSLFQWANENRLLVDADSQQTDRVHSYSPSWGLLLSSADSSEL</sequence>
<evidence type="ECO:0000313" key="3">
    <source>
        <dbReference type="Proteomes" id="UP000249354"/>
    </source>
</evidence>
<dbReference type="InterPro" id="IPR050229">
    <property type="entry name" value="GlpE_sulfurtransferase"/>
</dbReference>
<accession>A0A2W4TYS7</accession>
<dbReference type="PROSITE" id="PS50206">
    <property type="entry name" value="RHODANESE_3"/>
    <property type="match status" value="1"/>
</dbReference>
<organism evidence="2 3">
    <name type="scientific">Leptolyngbya foveolarum</name>
    <dbReference type="NCBI Taxonomy" id="47253"/>
    <lineage>
        <taxon>Bacteria</taxon>
        <taxon>Bacillati</taxon>
        <taxon>Cyanobacteriota</taxon>
        <taxon>Cyanophyceae</taxon>
        <taxon>Leptolyngbyales</taxon>
        <taxon>Leptolyngbyaceae</taxon>
        <taxon>Leptolyngbya group</taxon>
        <taxon>Leptolyngbya</taxon>
    </lineage>
</organism>
<dbReference type="SMART" id="SM00450">
    <property type="entry name" value="RHOD"/>
    <property type="match status" value="1"/>
</dbReference>
<reference evidence="2 3" key="2">
    <citation type="submission" date="2018-06" db="EMBL/GenBank/DDBJ databases">
        <title>Metagenomic assembly of (sub)arctic Cyanobacteria and their associated microbiome from non-axenic cultures.</title>
        <authorList>
            <person name="Baurain D."/>
        </authorList>
    </citation>
    <scope>NUCLEOTIDE SEQUENCE [LARGE SCALE GENOMIC DNA]</scope>
    <source>
        <strain evidence="2">ULC129bin1</strain>
    </source>
</reference>